<feature type="compositionally biased region" description="Basic and acidic residues" evidence="1">
    <location>
        <begin position="280"/>
        <end position="291"/>
    </location>
</feature>
<dbReference type="GeneID" id="107271698"/>
<evidence type="ECO:0000313" key="2">
    <source>
        <dbReference type="Proteomes" id="UP000694920"/>
    </source>
</evidence>
<name>A0AAJ7C6Z5_CEPCN</name>
<feature type="region of interest" description="Disordered" evidence="1">
    <location>
        <begin position="52"/>
        <end position="380"/>
    </location>
</feature>
<gene>
    <name evidence="3" type="primary">LOC107271698</name>
</gene>
<feature type="compositionally biased region" description="Polar residues" evidence="1">
    <location>
        <begin position="314"/>
        <end position="324"/>
    </location>
</feature>
<sequence length="380" mass="40468">MAPSRRNAKRVDEEPVEVVASASNVSPPKKKRGQQLTASQVVENVREVRLPRAAKNKKAEPDNITVDAEPRVKKPTARSKAVPKISNSVTESKPAKVAKGLSKKLKSVEDEPSGSVPVAAVKKTKAAANDATEGQPVKKPRGKAAGAAKMTKTDDAEKGSLSKGKAKKNAEEKLSDAAKKPAAKAKAAPKKIESKEAKPKGRSTKKIIEEEEDSEAEPSKESVRGRGKGGAGDLPGEKDVTKLAKGRQVKTEENTTASKATAKKGRGKKATDALPIVDSTDIKLEDVPMEHDADEASPDEDIETADSGTEPKENGNTAVVQENGSGEMEEQILDEPKEVKKGKSKPSSKKGKSATKIKYDETDSDTQTTENNIAKNDVEW</sequence>
<reference evidence="3" key="1">
    <citation type="submission" date="2025-08" db="UniProtKB">
        <authorList>
            <consortium name="RefSeq"/>
        </authorList>
    </citation>
    <scope>IDENTIFICATION</scope>
</reference>
<evidence type="ECO:0000313" key="3">
    <source>
        <dbReference type="RefSeq" id="XP_015603471.1"/>
    </source>
</evidence>
<feature type="region of interest" description="Disordered" evidence="1">
    <location>
        <begin position="1"/>
        <end position="39"/>
    </location>
</feature>
<dbReference type="RefSeq" id="XP_015603471.1">
    <property type="nucleotide sequence ID" value="XM_015747985.2"/>
</dbReference>
<keyword evidence="2" id="KW-1185">Reference proteome</keyword>
<protein>
    <submittedName>
        <fullName evidence="3">Histone H1-I isoform X1</fullName>
    </submittedName>
</protein>
<feature type="compositionally biased region" description="Basic and acidic residues" evidence="1">
    <location>
        <begin position="151"/>
        <end position="160"/>
    </location>
</feature>
<feature type="compositionally biased region" description="Basic and acidic residues" evidence="1">
    <location>
        <begin position="190"/>
        <end position="199"/>
    </location>
</feature>
<feature type="compositionally biased region" description="Basic residues" evidence="1">
    <location>
        <begin position="342"/>
        <end position="355"/>
    </location>
</feature>
<accession>A0AAJ7C6Z5</accession>
<feature type="compositionally biased region" description="Acidic residues" evidence="1">
    <location>
        <begin position="292"/>
        <end position="304"/>
    </location>
</feature>
<feature type="compositionally biased region" description="Polar residues" evidence="1">
    <location>
        <begin position="365"/>
        <end position="374"/>
    </location>
</feature>
<proteinExistence type="predicted"/>
<dbReference type="AlphaFoldDB" id="A0AAJ7C6Z5"/>
<dbReference type="Proteomes" id="UP000694920">
    <property type="component" value="Unplaced"/>
</dbReference>
<feature type="compositionally biased region" description="Basic and acidic residues" evidence="1">
    <location>
        <begin position="168"/>
        <end position="179"/>
    </location>
</feature>
<dbReference type="KEGG" id="ccin:107271698"/>
<organism evidence="2 3">
    <name type="scientific">Cephus cinctus</name>
    <name type="common">Wheat stem sawfly</name>
    <dbReference type="NCBI Taxonomy" id="211228"/>
    <lineage>
        <taxon>Eukaryota</taxon>
        <taxon>Metazoa</taxon>
        <taxon>Ecdysozoa</taxon>
        <taxon>Arthropoda</taxon>
        <taxon>Hexapoda</taxon>
        <taxon>Insecta</taxon>
        <taxon>Pterygota</taxon>
        <taxon>Neoptera</taxon>
        <taxon>Endopterygota</taxon>
        <taxon>Hymenoptera</taxon>
        <taxon>Cephoidea</taxon>
        <taxon>Cephidae</taxon>
        <taxon>Cephus</taxon>
    </lineage>
</organism>
<evidence type="ECO:0000256" key="1">
    <source>
        <dbReference type="SAM" id="MobiDB-lite"/>
    </source>
</evidence>